<dbReference type="InterPro" id="IPR029058">
    <property type="entry name" value="AB_hydrolase_fold"/>
</dbReference>
<feature type="region of interest" description="Disordered" evidence="1">
    <location>
        <begin position="301"/>
        <end position="322"/>
    </location>
</feature>
<proteinExistence type="predicted"/>
<dbReference type="SUPFAM" id="SSF53474">
    <property type="entry name" value="alpha/beta-Hydrolases"/>
    <property type="match status" value="1"/>
</dbReference>
<keyword evidence="4" id="KW-1185">Reference proteome</keyword>
<sequence>MPSYAQTPAAQVAERTYRFTNFSRRNQQIPESQQTPFNREMGISLIPIIEAFARRAFSAAGLRQETIAVDHETSIRCWLPSSLPRSDTQNSIPKPNSSNPISNPPLLLIHGFGPAATWQWRSQVRSLARHFDLIVPELVFFGESTTRSPERSEKFQAAAMAALLSALGLQNDGVAAVVGTSYGGFVAYHLARILGEGRIGKVVIASSDLGKREEDDVKLMDRAGGVESVTDLMLPRSTASLRKLIRLAVRRPPPFMPEFVLRDVLRNLFKDNLELKMELLKGITLGQKDVFQLTPLPQETWRESKTGNIEEHRAHSSSGRSK</sequence>
<feature type="compositionally biased region" description="Basic and acidic residues" evidence="1">
    <location>
        <begin position="301"/>
        <end position="314"/>
    </location>
</feature>
<name>A0A2I0B868_9ASPA</name>
<dbReference type="Pfam" id="PF00561">
    <property type="entry name" value="Abhydrolase_1"/>
    <property type="match status" value="1"/>
</dbReference>
<dbReference type="AlphaFoldDB" id="A0A2I0B868"/>
<accession>A0A2I0B868</accession>
<dbReference type="PANTHER" id="PTHR43139">
    <property type="entry name" value="SI:DKEY-122A22.2"/>
    <property type="match status" value="1"/>
</dbReference>
<organism evidence="3 4">
    <name type="scientific">Apostasia shenzhenica</name>
    <dbReference type="NCBI Taxonomy" id="1088818"/>
    <lineage>
        <taxon>Eukaryota</taxon>
        <taxon>Viridiplantae</taxon>
        <taxon>Streptophyta</taxon>
        <taxon>Embryophyta</taxon>
        <taxon>Tracheophyta</taxon>
        <taxon>Spermatophyta</taxon>
        <taxon>Magnoliopsida</taxon>
        <taxon>Liliopsida</taxon>
        <taxon>Asparagales</taxon>
        <taxon>Orchidaceae</taxon>
        <taxon>Apostasioideae</taxon>
        <taxon>Apostasia</taxon>
    </lineage>
</organism>
<dbReference type="InterPro" id="IPR052370">
    <property type="entry name" value="Meta-cleavage_hydrolase"/>
</dbReference>
<evidence type="ECO:0000313" key="4">
    <source>
        <dbReference type="Proteomes" id="UP000236161"/>
    </source>
</evidence>
<dbReference type="EMBL" id="KZ451906">
    <property type="protein sequence ID" value="PKA63995.1"/>
    <property type="molecule type" value="Genomic_DNA"/>
</dbReference>
<dbReference type="Gene3D" id="3.40.50.1820">
    <property type="entry name" value="alpha/beta hydrolase"/>
    <property type="match status" value="1"/>
</dbReference>
<evidence type="ECO:0000259" key="2">
    <source>
        <dbReference type="Pfam" id="PF00561"/>
    </source>
</evidence>
<evidence type="ECO:0000313" key="3">
    <source>
        <dbReference type="EMBL" id="PKA63995.1"/>
    </source>
</evidence>
<dbReference type="OrthoDB" id="6431331at2759"/>
<dbReference type="STRING" id="1088818.A0A2I0B868"/>
<evidence type="ECO:0000256" key="1">
    <source>
        <dbReference type="SAM" id="MobiDB-lite"/>
    </source>
</evidence>
<dbReference type="InterPro" id="IPR000073">
    <property type="entry name" value="AB_hydrolase_1"/>
</dbReference>
<dbReference type="PANTHER" id="PTHR43139:SF52">
    <property type="entry name" value="SI:DKEY-122A22.2"/>
    <property type="match status" value="1"/>
</dbReference>
<dbReference type="Proteomes" id="UP000236161">
    <property type="component" value="Unassembled WGS sequence"/>
</dbReference>
<feature type="domain" description="AB hydrolase-1" evidence="2">
    <location>
        <begin position="104"/>
        <end position="207"/>
    </location>
</feature>
<reference evidence="3 4" key="1">
    <citation type="journal article" date="2017" name="Nature">
        <title>The Apostasia genome and the evolution of orchids.</title>
        <authorList>
            <person name="Zhang G.Q."/>
            <person name="Liu K.W."/>
            <person name="Li Z."/>
            <person name="Lohaus R."/>
            <person name="Hsiao Y.Y."/>
            <person name="Niu S.C."/>
            <person name="Wang J.Y."/>
            <person name="Lin Y.C."/>
            <person name="Xu Q."/>
            <person name="Chen L.J."/>
            <person name="Yoshida K."/>
            <person name="Fujiwara S."/>
            <person name="Wang Z.W."/>
            <person name="Zhang Y.Q."/>
            <person name="Mitsuda N."/>
            <person name="Wang M."/>
            <person name="Liu G.H."/>
            <person name="Pecoraro L."/>
            <person name="Huang H.X."/>
            <person name="Xiao X.J."/>
            <person name="Lin M."/>
            <person name="Wu X.Y."/>
            <person name="Wu W.L."/>
            <person name="Chen Y.Y."/>
            <person name="Chang S.B."/>
            <person name="Sakamoto S."/>
            <person name="Ohme-Takagi M."/>
            <person name="Yagi M."/>
            <person name="Zeng S.J."/>
            <person name="Shen C.Y."/>
            <person name="Yeh C.M."/>
            <person name="Luo Y.B."/>
            <person name="Tsai W.C."/>
            <person name="Van de Peer Y."/>
            <person name="Liu Z.J."/>
        </authorList>
    </citation>
    <scope>NUCLEOTIDE SEQUENCE [LARGE SCALE GENOMIC DNA]</scope>
    <source>
        <strain evidence="4">cv. Shenzhen</strain>
        <tissue evidence="3">Stem</tissue>
    </source>
</reference>
<protein>
    <recommendedName>
        <fullName evidence="2">AB hydrolase-1 domain-containing protein</fullName>
    </recommendedName>
</protein>
<gene>
    <name evidence="3" type="ORF">AXF42_Ash005007</name>
</gene>